<dbReference type="Pfam" id="PF07707">
    <property type="entry name" value="BACK"/>
    <property type="match status" value="1"/>
</dbReference>
<dbReference type="FunFam" id="1.25.40.420:FF:000012">
    <property type="entry name" value="BTB/POZ and TAZ domain-containing protein 2"/>
    <property type="match status" value="1"/>
</dbReference>
<dbReference type="HOGENOM" id="CLU_004253_9_3_1"/>
<reference evidence="4 5" key="1">
    <citation type="journal article" date="2011" name="Science">
        <title>The ecoresponsive genome of Daphnia pulex.</title>
        <authorList>
            <person name="Colbourne J.K."/>
            <person name="Pfrender M.E."/>
            <person name="Gilbert D."/>
            <person name="Thomas W.K."/>
            <person name="Tucker A."/>
            <person name="Oakley T.H."/>
            <person name="Tokishita S."/>
            <person name="Aerts A."/>
            <person name="Arnold G.J."/>
            <person name="Basu M.K."/>
            <person name="Bauer D.J."/>
            <person name="Caceres C.E."/>
            <person name="Carmel L."/>
            <person name="Casola C."/>
            <person name="Choi J.H."/>
            <person name="Detter J.C."/>
            <person name="Dong Q."/>
            <person name="Dusheyko S."/>
            <person name="Eads B.D."/>
            <person name="Frohlich T."/>
            <person name="Geiler-Samerotte K.A."/>
            <person name="Gerlach D."/>
            <person name="Hatcher P."/>
            <person name="Jogdeo S."/>
            <person name="Krijgsveld J."/>
            <person name="Kriventseva E.V."/>
            <person name="Kultz D."/>
            <person name="Laforsch C."/>
            <person name="Lindquist E."/>
            <person name="Lopez J."/>
            <person name="Manak J.R."/>
            <person name="Muller J."/>
            <person name="Pangilinan J."/>
            <person name="Patwardhan R.P."/>
            <person name="Pitluck S."/>
            <person name="Pritham E.J."/>
            <person name="Rechtsteiner A."/>
            <person name="Rho M."/>
            <person name="Rogozin I.B."/>
            <person name="Sakarya O."/>
            <person name="Salamov A."/>
            <person name="Schaack S."/>
            <person name="Shapiro H."/>
            <person name="Shiga Y."/>
            <person name="Skalitzky C."/>
            <person name="Smith Z."/>
            <person name="Souvorov A."/>
            <person name="Sung W."/>
            <person name="Tang Z."/>
            <person name="Tsuchiya D."/>
            <person name="Tu H."/>
            <person name="Vos H."/>
            <person name="Wang M."/>
            <person name="Wolf Y.I."/>
            <person name="Yamagata H."/>
            <person name="Yamada T."/>
            <person name="Ye Y."/>
            <person name="Shaw J.R."/>
            <person name="Andrews J."/>
            <person name="Crease T.J."/>
            <person name="Tang H."/>
            <person name="Lucas S.M."/>
            <person name="Robertson H.M."/>
            <person name="Bork P."/>
            <person name="Koonin E.V."/>
            <person name="Zdobnov E.M."/>
            <person name="Grigoriev I.V."/>
            <person name="Lynch M."/>
            <person name="Boore J.L."/>
        </authorList>
    </citation>
    <scope>NUCLEOTIDE SEQUENCE [LARGE SCALE GENOMIC DNA]</scope>
</reference>
<keyword evidence="5" id="KW-1185">Reference proteome</keyword>
<dbReference type="EMBL" id="GL732573">
    <property type="protein sequence ID" value="EFX75750.1"/>
    <property type="molecule type" value="Genomic_DNA"/>
</dbReference>
<dbReference type="GO" id="GO:0005516">
    <property type="term" value="F:calmodulin binding"/>
    <property type="evidence" value="ECO:0007669"/>
    <property type="project" value="UniProtKB-ARBA"/>
</dbReference>
<accession>E9GXV5</accession>
<dbReference type="KEGG" id="dpx:DAPPUDRAFT_55709"/>
<dbReference type="PANTHER" id="PTHR24413">
    <property type="entry name" value="SPECKLE-TYPE POZ PROTEIN"/>
    <property type="match status" value="1"/>
</dbReference>
<protein>
    <submittedName>
        <fullName evidence="4">Uncharacterized protein</fullName>
    </submittedName>
</protein>
<dbReference type="GO" id="GO:0005737">
    <property type="term" value="C:cytoplasm"/>
    <property type="evidence" value="ECO:0000318"/>
    <property type="project" value="GO_Central"/>
</dbReference>
<dbReference type="GO" id="GO:0031625">
    <property type="term" value="F:ubiquitin protein ligase binding"/>
    <property type="evidence" value="ECO:0000318"/>
    <property type="project" value="GO_Central"/>
</dbReference>
<name>E9GXV5_DAPPU</name>
<dbReference type="eggNOG" id="KOG1987">
    <property type="taxonomic scope" value="Eukaryota"/>
</dbReference>
<dbReference type="SUPFAM" id="SSF54695">
    <property type="entry name" value="POZ domain"/>
    <property type="match status" value="1"/>
</dbReference>
<evidence type="ECO:0000256" key="1">
    <source>
        <dbReference type="ARBA" id="ARBA00022723"/>
    </source>
</evidence>
<organism evidence="4 5">
    <name type="scientific">Daphnia pulex</name>
    <name type="common">Water flea</name>
    <dbReference type="NCBI Taxonomy" id="6669"/>
    <lineage>
        <taxon>Eukaryota</taxon>
        <taxon>Metazoa</taxon>
        <taxon>Ecdysozoa</taxon>
        <taxon>Arthropoda</taxon>
        <taxon>Crustacea</taxon>
        <taxon>Branchiopoda</taxon>
        <taxon>Diplostraca</taxon>
        <taxon>Cladocera</taxon>
        <taxon>Anomopoda</taxon>
        <taxon>Daphniidae</taxon>
        <taxon>Daphnia</taxon>
    </lineage>
</organism>
<evidence type="ECO:0000313" key="5">
    <source>
        <dbReference type="Proteomes" id="UP000000305"/>
    </source>
</evidence>
<dbReference type="GO" id="GO:0009751">
    <property type="term" value="P:response to salicylic acid"/>
    <property type="evidence" value="ECO:0007669"/>
    <property type="project" value="UniProtKB-ARBA"/>
</dbReference>
<evidence type="ECO:0000259" key="2">
    <source>
        <dbReference type="Pfam" id="PF00651"/>
    </source>
</evidence>
<dbReference type="InParanoid" id="E9GXV5"/>
<keyword evidence="1" id="KW-0479">Metal-binding</keyword>
<dbReference type="InterPro" id="IPR011705">
    <property type="entry name" value="BACK"/>
</dbReference>
<evidence type="ECO:0000259" key="3">
    <source>
        <dbReference type="Pfam" id="PF07707"/>
    </source>
</evidence>
<evidence type="ECO:0000313" key="4">
    <source>
        <dbReference type="EMBL" id="EFX75750.1"/>
    </source>
</evidence>
<dbReference type="OMA" id="MSVENIC"/>
<dbReference type="Proteomes" id="UP000000305">
    <property type="component" value="Unassembled WGS sequence"/>
</dbReference>
<dbReference type="GO" id="GO:0046872">
    <property type="term" value="F:metal ion binding"/>
    <property type="evidence" value="ECO:0007669"/>
    <property type="project" value="UniProtKB-KW"/>
</dbReference>
<feature type="domain" description="BTB" evidence="2">
    <location>
        <begin position="1"/>
        <end position="71"/>
    </location>
</feature>
<dbReference type="GO" id="GO:0030162">
    <property type="term" value="P:regulation of proteolysis"/>
    <property type="evidence" value="ECO:0000318"/>
    <property type="project" value="GO_Central"/>
</dbReference>
<proteinExistence type="predicted"/>
<dbReference type="Gene3D" id="3.30.710.10">
    <property type="entry name" value="Potassium Channel Kv1.1, Chain A"/>
    <property type="match status" value="1"/>
</dbReference>
<dbReference type="Gene3D" id="1.25.40.420">
    <property type="match status" value="1"/>
</dbReference>
<dbReference type="GO" id="GO:0042542">
    <property type="term" value="P:response to hydrogen peroxide"/>
    <property type="evidence" value="ECO:0007669"/>
    <property type="project" value="UniProtKB-ARBA"/>
</dbReference>
<dbReference type="Pfam" id="PF00651">
    <property type="entry name" value="BTB"/>
    <property type="match status" value="1"/>
</dbReference>
<gene>
    <name evidence="4" type="ORF">DAPPUDRAFT_55709</name>
</gene>
<dbReference type="GO" id="GO:0043161">
    <property type="term" value="P:proteasome-mediated ubiquitin-dependent protein catabolic process"/>
    <property type="evidence" value="ECO:0000318"/>
    <property type="project" value="GO_Central"/>
</dbReference>
<sequence>MFQSSFIESKTRIVNIEDIEPEVFRQLLICLYTGKAPKMKENGLARQLYEDADKYGIENLKKECVEELRNQLSVGNAIELLIWSDFHSATKLFKSTLKFIAKNFATLVSKPEWMEMMKNRPDLCLKANQKIAQRMRHGQFPYSKEFEQDSDDLA</sequence>
<dbReference type="PhylomeDB" id="E9GXV5"/>
<dbReference type="AlphaFoldDB" id="E9GXV5"/>
<dbReference type="GO" id="GO:0005634">
    <property type="term" value="C:nucleus"/>
    <property type="evidence" value="ECO:0000318"/>
    <property type="project" value="GO_Central"/>
</dbReference>
<dbReference type="OrthoDB" id="6359816at2759"/>
<dbReference type="InterPro" id="IPR011333">
    <property type="entry name" value="SKP1/BTB/POZ_sf"/>
</dbReference>
<dbReference type="FunFam" id="3.30.710.10:FF:000248">
    <property type="entry name" value="Uncharacterized protein"/>
    <property type="match status" value="1"/>
</dbReference>
<feature type="domain" description="BACK" evidence="3">
    <location>
        <begin position="78"/>
        <end position="120"/>
    </location>
</feature>
<dbReference type="InterPro" id="IPR000210">
    <property type="entry name" value="BTB/POZ_dom"/>
</dbReference>